<gene>
    <name evidence="2" type="ORF">MU846_02965</name>
</gene>
<dbReference type="Gene3D" id="3.30.1050.10">
    <property type="entry name" value="SCP2 sterol-binding domain"/>
    <property type="match status" value="1"/>
</dbReference>
<dbReference type="InterPro" id="IPR036527">
    <property type="entry name" value="SCP2_sterol-bd_dom_sf"/>
</dbReference>
<sequence length="128" mass="13743">MSSEFLSDEWFAKVQELRAEAGDIQAPPALADLVINITVNTDAGEKKMALAGGMIEEGHQDGAPTTLILPADLAKRIFIEGDQSAGMQGFMSGQIRIEGDMSKLMALQTAQPTAEQKELMQKIHAITA</sequence>
<evidence type="ECO:0000313" key="3">
    <source>
        <dbReference type="Proteomes" id="UP001165524"/>
    </source>
</evidence>
<protein>
    <submittedName>
        <fullName evidence="2">SCP2 sterol-binding domain-containing protein</fullName>
    </submittedName>
</protein>
<name>A0ABT0E4C3_9GAMM</name>
<accession>A0ABT0E4C3</accession>
<evidence type="ECO:0000313" key="2">
    <source>
        <dbReference type="EMBL" id="MCK0536659.1"/>
    </source>
</evidence>
<keyword evidence="3" id="KW-1185">Reference proteome</keyword>
<dbReference type="Pfam" id="PF02036">
    <property type="entry name" value="SCP2"/>
    <property type="match status" value="1"/>
</dbReference>
<dbReference type="SUPFAM" id="SSF55718">
    <property type="entry name" value="SCP-like"/>
    <property type="match status" value="1"/>
</dbReference>
<dbReference type="Proteomes" id="UP001165524">
    <property type="component" value="Unassembled WGS sequence"/>
</dbReference>
<dbReference type="RefSeq" id="WP_246948183.1">
    <property type="nucleotide sequence ID" value="NZ_JALKII010000001.1"/>
</dbReference>
<proteinExistence type="predicted"/>
<feature type="domain" description="SCP2" evidence="1">
    <location>
        <begin position="36"/>
        <end position="110"/>
    </location>
</feature>
<reference evidence="2" key="1">
    <citation type="submission" date="2022-04" db="EMBL/GenBank/DDBJ databases">
        <title>Alcanivorax sp. CY1518 draft genome sequence.</title>
        <authorList>
            <person name="Zhao G."/>
            <person name="An M."/>
        </authorList>
    </citation>
    <scope>NUCLEOTIDE SEQUENCE</scope>
    <source>
        <strain evidence="2">CY1518</strain>
    </source>
</reference>
<dbReference type="InterPro" id="IPR003033">
    <property type="entry name" value="SCP2_sterol-bd_dom"/>
</dbReference>
<evidence type="ECO:0000259" key="1">
    <source>
        <dbReference type="Pfam" id="PF02036"/>
    </source>
</evidence>
<comment type="caution">
    <text evidence="2">The sequence shown here is derived from an EMBL/GenBank/DDBJ whole genome shotgun (WGS) entry which is preliminary data.</text>
</comment>
<organism evidence="2 3">
    <name type="scientific">Alcanivorax quisquiliarum</name>
    <dbReference type="NCBI Taxonomy" id="2933565"/>
    <lineage>
        <taxon>Bacteria</taxon>
        <taxon>Pseudomonadati</taxon>
        <taxon>Pseudomonadota</taxon>
        <taxon>Gammaproteobacteria</taxon>
        <taxon>Oceanospirillales</taxon>
        <taxon>Alcanivoracaceae</taxon>
        <taxon>Alcanivorax</taxon>
    </lineage>
</organism>
<dbReference type="EMBL" id="JALKII010000001">
    <property type="protein sequence ID" value="MCK0536659.1"/>
    <property type="molecule type" value="Genomic_DNA"/>
</dbReference>